<name>A0A0J7YLM0_BETVV</name>
<dbReference type="EMBL" id="KQ130019">
    <property type="protein sequence ID" value="KMS64507.1"/>
    <property type="molecule type" value="Genomic_DNA"/>
</dbReference>
<feature type="compositionally biased region" description="Low complexity" evidence="1">
    <location>
        <begin position="1"/>
        <end position="11"/>
    </location>
</feature>
<gene>
    <name evidence="2" type="ORF">BVRB_019570</name>
</gene>
<evidence type="ECO:0000256" key="1">
    <source>
        <dbReference type="SAM" id="MobiDB-lite"/>
    </source>
</evidence>
<dbReference type="Gramene" id="KMS64507">
    <property type="protein sequence ID" value="KMS64507"/>
    <property type="gene ID" value="BVRB_019570"/>
</dbReference>
<feature type="compositionally biased region" description="Low complexity" evidence="1">
    <location>
        <begin position="41"/>
        <end position="62"/>
    </location>
</feature>
<evidence type="ECO:0008006" key="4">
    <source>
        <dbReference type="Google" id="ProtNLM"/>
    </source>
</evidence>
<dbReference type="AlphaFoldDB" id="A0A0J7YLM0"/>
<organism evidence="2 3">
    <name type="scientific">Beta vulgaris subsp. vulgaris</name>
    <name type="common">Beet</name>
    <dbReference type="NCBI Taxonomy" id="3555"/>
    <lineage>
        <taxon>Eukaryota</taxon>
        <taxon>Viridiplantae</taxon>
        <taxon>Streptophyta</taxon>
        <taxon>Embryophyta</taxon>
        <taxon>Tracheophyta</taxon>
        <taxon>Spermatophyta</taxon>
        <taxon>Magnoliopsida</taxon>
        <taxon>eudicotyledons</taxon>
        <taxon>Gunneridae</taxon>
        <taxon>Pentapetalae</taxon>
        <taxon>Caryophyllales</taxon>
        <taxon>Chenopodiaceae</taxon>
        <taxon>Betoideae</taxon>
        <taxon>Beta</taxon>
    </lineage>
</organism>
<feature type="region of interest" description="Disordered" evidence="1">
    <location>
        <begin position="1"/>
        <end position="62"/>
    </location>
</feature>
<evidence type="ECO:0000313" key="3">
    <source>
        <dbReference type="Proteomes" id="UP000035740"/>
    </source>
</evidence>
<proteinExistence type="predicted"/>
<evidence type="ECO:0000313" key="2">
    <source>
        <dbReference type="EMBL" id="KMS64507.1"/>
    </source>
</evidence>
<protein>
    <recommendedName>
        <fullName evidence="4">SMP domain-containing protein</fullName>
    </recommendedName>
</protein>
<keyword evidence="3" id="KW-1185">Reference proteome</keyword>
<dbReference type="Proteomes" id="UP000035740">
    <property type="component" value="Unassembled WGS sequence"/>
</dbReference>
<sequence>MMSSKSSSGSSCQAGRNPPSPMTGTAAHRIQSTGDRNQESATAQTGFAGRAQAAAANNTGKK</sequence>
<reference evidence="2 3" key="1">
    <citation type="journal article" date="2014" name="Nature">
        <title>The genome of the recently domesticated crop plant sugar beet (Beta vulgaris).</title>
        <authorList>
            <person name="Dohm J.C."/>
            <person name="Minoche A.E."/>
            <person name="Holtgrawe D."/>
            <person name="Capella-Gutierrez S."/>
            <person name="Zakrzewski F."/>
            <person name="Tafer H."/>
            <person name="Rupp O."/>
            <person name="Sorensen T.R."/>
            <person name="Stracke R."/>
            <person name="Reinhardt R."/>
            <person name="Goesmann A."/>
            <person name="Kraft T."/>
            <person name="Schulz B."/>
            <person name="Stadler P.F."/>
            <person name="Schmidt T."/>
            <person name="Gabaldon T."/>
            <person name="Lehrach H."/>
            <person name="Weisshaar B."/>
            <person name="Himmelbauer H."/>
        </authorList>
    </citation>
    <scope>NUCLEOTIDE SEQUENCE [LARGE SCALE GENOMIC DNA]</scope>
    <source>
        <tissue evidence="2">Taproot</tissue>
    </source>
</reference>
<accession>A0A0J7YLM0</accession>